<gene>
    <name evidence="3" type="ORF">K469DRAFT_720626</name>
</gene>
<feature type="domain" description="EthD" evidence="2">
    <location>
        <begin position="12"/>
        <end position="110"/>
    </location>
</feature>
<dbReference type="InterPro" id="IPR009799">
    <property type="entry name" value="EthD_dom"/>
</dbReference>
<organism evidence="3 4">
    <name type="scientific">Zopfia rhizophila CBS 207.26</name>
    <dbReference type="NCBI Taxonomy" id="1314779"/>
    <lineage>
        <taxon>Eukaryota</taxon>
        <taxon>Fungi</taxon>
        <taxon>Dikarya</taxon>
        <taxon>Ascomycota</taxon>
        <taxon>Pezizomycotina</taxon>
        <taxon>Dothideomycetes</taxon>
        <taxon>Dothideomycetes incertae sedis</taxon>
        <taxon>Zopfiaceae</taxon>
        <taxon>Zopfia</taxon>
    </lineage>
</organism>
<dbReference type="Gene3D" id="3.30.70.100">
    <property type="match status" value="1"/>
</dbReference>
<proteinExistence type="inferred from homology"/>
<sequence length="128" mass="14179">MPFTIAAFITRKPEVSPTDFATHYDETHIPLLKSLVGDAFPESITRYYVRRAKSDPSGLTPLVFGGSAADFDYDVVSIMTFADEPAAQKFQQKYGEPEIQAKLGGDMAKFQVLEKLRVIAFQDPVVSS</sequence>
<evidence type="ECO:0000259" key="2">
    <source>
        <dbReference type="Pfam" id="PF07110"/>
    </source>
</evidence>
<protein>
    <recommendedName>
        <fullName evidence="2">EthD domain-containing protein</fullName>
    </recommendedName>
</protein>
<dbReference type="SUPFAM" id="SSF54909">
    <property type="entry name" value="Dimeric alpha+beta barrel"/>
    <property type="match status" value="1"/>
</dbReference>
<keyword evidence="4" id="KW-1185">Reference proteome</keyword>
<dbReference type="GO" id="GO:0016491">
    <property type="term" value="F:oxidoreductase activity"/>
    <property type="evidence" value="ECO:0007669"/>
    <property type="project" value="InterPro"/>
</dbReference>
<dbReference type="Pfam" id="PF07110">
    <property type="entry name" value="EthD"/>
    <property type="match status" value="1"/>
</dbReference>
<dbReference type="EMBL" id="ML994617">
    <property type="protein sequence ID" value="KAF2191572.1"/>
    <property type="molecule type" value="Genomic_DNA"/>
</dbReference>
<comment type="similarity">
    <text evidence="1">Belongs to the tpcK family.</text>
</comment>
<evidence type="ECO:0000313" key="4">
    <source>
        <dbReference type="Proteomes" id="UP000800200"/>
    </source>
</evidence>
<evidence type="ECO:0000256" key="1">
    <source>
        <dbReference type="ARBA" id="ARBA00005986"/>
    </source>
</evidence>
<dbReference type="Proteomes" id="UP000800200">
    <property type="component" value="Unassembled WGS sequence"/>
</dbReference>
<name>A0A6A6EKV6_9PEZI</name>
<accession>A0A6A6EKV6</accession>
<reference evidence="3" key="1">
    <citation type="journal article" date="2020" name="Stud. Mycol.">
        <title>101 Dothideomycetes genomes: a test case for predicting lifestyles and emergence of pathogens.</title>
        <authorList>
            <person name="Haridas S."/>
            <person name="Albert R."/>
            <person name="Binder M."/>
            <person name="Bloem J."/>
            <person name="Labutti K."/>
            <person name="Salamov A."/>
            <person name="Andreopoulos B."/>
            <person name="Baker S."/>
            <person name="Barry K."/>
            <person name="Bills G."/>
            <person name="Bluhm B."/>
            <person name="Cannon C."/>
            <person name="Castanera R."/>
            <person name="Culley D."/>
            <person name="Daum C."/>
            <person name="Ezra D."/>
            <person name="Gonzalez J."/>
            <person name="Henrissat B."/>
            <person name="Kuo A."/>
            <person name="Liang C."/>
            <person name="Lipzen A."/>
            <person name="Lutzoni F."/>
            <person name="Magnuson J."/>
            <person name="Mondo S."/>
            <person name="Nolan M."/>
            <person name="Ohm R."/>
            <person name="Pangilinan J."/>
            <person name="Park H.-J."/>
            <person name="Ramirez L."/>
            <person name="Alfaro M."/>
            <person name="Sun H."/>
            <person name="Tritt A."/>
            <person name="Yoshinaga Y."/>
            <person name="Zwiers L.-H."/>
            <person name="Turgeon B."/>
            <person name="Goodwin S."/>
            <person name="Spatafora J."/>
            <person name="Crous P."/>
            <person name="Grigoriev I."/>
        </authorList>
    </citation>
    <scope>NUCLEOTIDE SEQUENCE</scope>
    <source>
        <strain evidence="3">CBS 207.26</strain>
    </source>
</reference>
<dbReference type="AlphaFoldDB" id="A0A6A6EKV6"/>
<evidence type="ECO:0000313" key="3">
    <source>
        <dbReference type="EMBL" id="KAF2191572.1"/>
    </source>
</evidence>
<dbReference type="InterPro" id="IPR011008">
    <property type="entry name" value="Dimeric_a/b-barrel"/>
</dbReference>
<dbReference type="OrthoDB" id="2519291at2759"/>